<dbReference type="Proteomes" id="UP000324222">
    <property type="component" value="Unassembled WGS sequence"/>
</dbReference>
<organism evidence="1 2">
    <name type="scientific">Portunus trituberculatus</name>
    <name type="common">Swimming crab</name>
    <name type="synonym">Neptunus trituberculatus</name>
    <dbReference type="NCBI Taxonomy" id="210409"/>
    <lineage>
        <taxon>Eukaryota</taxon>
        <taxon>Metazoa</taxon>
        <taxon>Ecdysozoa</taxon>
        <taxon>Arthropoda</taxon>
        <taxon>Crustacea</taxon>
        <taxon>Multicrustacea</taxon>
        <taxon>Malacostraca</taxon>
        <taxon>Eumalacostraca</taxon>
        <taxon>Eucarida</taxon>
        <taxon>Decapoda</taxon>
        <taxon>Pleocyemata</taxon>
        <taxon>Brachyura</taxon>
        <taxon>Eubrachyura</taxon>
        <taxon>Portunoidea</taxon>
        <taxon>Portunidae</taxon>
        <taxon>Portuninae</taxon>
        <taxon>Portunus</taxon>
    </lineage>
</organism>
<name>A0A5B7J6E9_PORTR</name>
<evidence type="ECO:0000313" key="2">
    <source>
        <dbReference type="Proteomes" id="UP000324222"/>
    </source>
</evidence>
<evidence type="ECO:0000313" key="1">
    <source>
        <dbReference type="EMBL" id="MPC89117.1"/>
    </source>
</evidence>
<keyword evidence="2" id="KW-1185">Reference proteome</keyword>
<dbReference type="AlphaFoldDB" id="A0A5B7J6E9"/>
<accession>A0A5B7J6E9</accession>
<gene>
    <name evidence="1" type="ORF">E2C01_084050</name>
</gene>
<reference evidence="1 2" key="1">
    <citation type="submission" date="2019-05" db="EMBL/GenBank/DDBJ databases">
        <title>Another draft genome of Portunus trituberculatus and its Hox gene families provides insights of decapod evolution.</title>
        <authorList>
            <person name="Jeong J.-H."/>
            <person name="Song I."/>
            <person name="Kim S."/>
            <person name="Choi T."/>
            <person name="Kim D."/>
            <person name="Ryu S."/>
            <person name="Kim W."/>
        </authorList>
    </citation>
    <scope>NUCLEOTIDE SEQUENCE [LARGE SCALE GENOMIC DNA]</scope>
    <source>
        <tissue evidence="1">Muscle</tissue>
    </source>
</reference>
<proteinExistence type="predicted"/>
<sequence length="63" mass="6583">MICGGLGWGVFWCGVNVWGPGIWCVASRITKASVQLLSPVVSEMAVEAVAVPWCGAAVGMRFA</sequence>
<comment type="caution">
    <text evidence="1">The sequence shown here is derived from an EMBL/GenBank/DDBJ whole genome shotgun (WGS) entry which is preliminary data.</text>
</comment>
<protein>
    <submittedName>
        <fullName evidence="1">Uncharacterized protein</fullName>
    </submittedName>
</protein>
<dbReference type="EMBL" id="VSRR010079961">
    <property type="protein sequence ID" value="MPC89117.1"/>
    <property type="molecule type" value="Genomic_DNA"/>
</dbReference>